<keyword evidence="3" id="KW-1185">Reference proteome</keyword>
<keyword evidence="2" id="KW-0238">DNA-binding</keyword>
<evidence type="ECO:0000259" key="1">
    <source>
        <dbReference type="Pfam" id="PF08646"/>
    </source>
</evidence>
<dbReference type="Proteomes" id="UP001151760">
    <property type="component" value="Unassembled WGS sequence"/>
</dbReference>
<dbReference type="InterPro" id="IPR012340">
    <property type="entry name" value="NA-bd_OB-fold"/>
</dbReference>
<dbReference type="Gene3D" id="2.40.50.140">
    <property type="entry name" value="Nucleic acid-binding proteins"/>
    <property type="match status" value="2"/>
</dbReference>
<dbReference type="PANTHER" id="PTHR47165">
    <property type="entry name" value="OS03G0429900 PROTEIN"/>
    <property type="match status" value="1"/>
</dbReference>
<dbReference type="GO" id="GO:0003677">
    <property type="term" value="F:DNA binding"/>
    <property type="evidence" value="ECO:0007669"/>
    <property type="project" value="UniProtKB-KW"/>
</dbReference>
<dbReference type="InterPro" id="IPR013955">
    <property type="entry name" value="Rep_factor-A_C"/>
</dbReference>
<dbReference type="Pfam" id="PF08646">
    <property type="entry name" value="Rep_fac-A_C"/>
    <property type="match status" value="1"/>
</dbReference>
<protein>
    <submittedName>
        <fullName evidence="2">Replication protein A 70 kDa DNA-binding subunit</fullName>
    </submittedName>
</protein>
<dbReference type="SUPFAM" id="SSF50249">
    <property type="entry name" value="Nucleic acid-binding proteins"/>
    <property type="match status" value="1"/>
</dbReference>
<evidence type="ECO:0000313" key="2">
    <source>
        <dbReference type="EMBL" id="GJT06813.1"/>
    </source>
</evidence>
<evidence type="ECO:0000313" key="3">
    <source>
        <dbReference type="Proteomes" id="UP001151760"/>
    </source>
</evidence>
<comment type="caution">
    <text evidence="2">The sequence shown here is derived from an EMBL/GenBank/DDBJ whole genome shotgun (WGS) entry which is preliminary data.</text>
</comment>
<accession>A0ABQ5AZU0</accession>
<dbReference type="EMBL" id="BQNB010012699">
    <property type="protein sequence ID" value="GJT06813.1"/>
    <property type="molecule type" value="Genomic_DNA"/>
</dbReference>
<reference evidence="2" key="1">
    <citation type="journal article" date="2022" name="Int. J. Mol. Sci.">
        <title>Draft Genome of Tanacetum Coccineum: Genomic Comparison of Closely Related Tanacetum-Family Plants.</title>
        <authorList>
            <person name="Yamashiro T."/>
            <person name="Shiraishi A."/>
            <person name="Nakayama K."/>
            <person name="Satake H."/>
        </authorList>
    </citation>
    <scope>NUCLEOTIDE SEQUENCE</scope>
</reference>
<gene>
    <name evidence="2" type="ORF">Tco_0841275</name>
</gene>
<dbReference type="PANTHER" id="PTHR47165:SF4">
    <property type="entry name" value="OS03G0429900 PROTEIN"/>
    <property type="match status" value="1"/>
</dbReference>
<organism evidence="2 3">
    <name type="scientific">Tanacetum coccineum</name>
    <dbReference type="NCBI Taxonomy" id="301880"/>
    <lineage>
        <taxon>Eukaryota</taxon>
        <taxon>Viridiplantae</taxon>
        <taxon>Streptophyta</taxon>
        <taxon>Embryophyta</taxon>
        <taxon>Tracheophyta</taxon>
        <taxon>Spermatophyta</taxon>
        <taxon>Magnoliopsida</taxon>
        <taxon>eudicotyledons</taxon>
        <taxon>Gunneridae</taxon>
        <taxon>Pentapetalae</taxon>
        <taxon>asterids</taxon>
        <taxon>campanulids</taxon>
        <taxon>Asterales</taxon>
        <taxon>Asteraceae</taxon>
        <taxon>Asteroideae</taxon>
        <taxon>Anthemideae</taxon>
        <taxon>Anthemidinae</taxon>
        <taxon>Tanacetum</taxon>
    </lineage>
</organism>
<reference evidence="2" key="2">
    <citation type="submission" date="2022-01" db="EMBL/GenBank/DDBJ databases">
        <authorList>
            <person name="Yamashiro T."/>
            <person name="Shiraishi A."/>
            <person name="Satake H."/>
            <person name="Nakayama K."/>
        </authorList>
    </citation>
    <scope>NUCLEOTIDE SEQUENCE</scope>
</reference>
<name>A0ABQ5AZU0_9ASTR</name>
<feature type="domain" description="Replication factor A C-terminal" evidence="1">
    <location>
        <begin position="101"/>
        <end position="194"/>
    </location>
</feature>
<proteinExistence type="predicted"/>
<sequence>MAEHFGLADFQKMQQLVIIAVSSSRVSKYRDYQLAASPTTYYYLNLNIPEAEESRAVFKSRYEETPPLIICKLPYQDIEKEKLRNRYLLKTIMEQNPAIRFTTKATITSINTNRDWYYVSCHQCNKAAINQGENYRCLDHGPQPGPFFRYKFKGHIRDSPGMAPVTFFSLATDKITKHPCQELVEKYNPADPKKILREVLATQGKTRIF</sequence>